<keyword evidence="10" id="KW-1185">Reference proteome</keyword>
<comment type="catalytic activity">
    <reaction evidence="6">
        <text>D-lyxose = D-xylulose</text>
        <dbReference type="Rhea" id="RHEA:14201"/>
        <dbReference type="ChEBI" id="CHEBI:16789"/>
        <dbReference type="ChEBI" id="CHEBI:17140"/>
        <dbReference type="EC" id="5.3.1.15"/>
    </reaction>
</comment>
<comment type="caution">
    <text evidence="9">The sequence shown here is derived from an EMBL/GenBank/DDBJ whole genome shotgun (WGS) entry which is preliminary data.</text>
</comment>
<dbReference type="GO" id="GO:0047828">
    <property type="term" value="F:D-lyxose ketol-isomerase activity"/>
    <property type="evidence" value="ECO:0007669"/>
    <property type="project" value="UniProtKB-EC"/>
</dbReference>
<dbReference type="EMBL" id="JACRTL010000001">
    <property type="protein sequence ID" value="MBC8609982.1"/>
    <property type="molecule type" value="Genomic_DNA"/>
</dbReference>
<dbReference type="Pfam" id="PF07385">
    <property type="entry name" value="Lyx_isomer"/>
    <property type="match status" value="1"/>
</dbReference>
<evidence type="ECO:0000313" key="10">
    <source>
        <dbReference type="Proteomes" id="UP000632659"/>
    </source>
</evidence>
<dbReference type="GO" id="GO:0046872">
    <property type="term" value="F:metal ion binding"/>
    <property type="evidence" value="ECO:0007669"/>
    <property type="project" value="UniProtKB-KW"/>
</dbReference>
<evidence type="ECO:0000256" key="4">
    <source>
        <dbReference type="ARBA" id="ARBA00023235"/>
    </source>
</evidence>
<dbReference type="EC" id="5.3.1.15" evidence="8"/>
<keyword evidence="5" id="KW-0119">Carbohydrate metabolism</keyword>
<organism evidence="9 10">
    <name type="scientific">Massiliimalia timonensis</name>
    <dbReference type="NCBI Taxonomy" id="1987501"/>
    <lineage>
        <taxon>Bacteria</taxon>
        <taxon>Bacillati</taxon>
        <taxon>Bacillota</taxon>
        <taxon>Clostridia</taxon>
        <taxon>Eubacteriales</taxon>
        <taxon>Oscillospiraceae</taxon>
        <taxon>Massiliimalia</taxon>
    </lineage>
</organism>
<evidence type="ECO:0000256" key="8">
    <source>
        <dbReference type="ARBA" id="ARBA00044972"/>
    </source>
</evidence>
<dbReference type="Gene3D" id="2.60.120.10">
    <property type="entry name" value="Jelly Rolls"/>
    <property type="match status" value="1"/>
</dbReference>
<evidence type="ECO:0000256" key="5">
    <source>
        <dbReference type="ARBA" id="ARBA00023277"/>
    </source>
</evidence>
<evidence type="ECO:0000256" key="3">
    <source>
        <dbReference type="ARBA" id="ARBA00023211"/>
    </source>
</evidence>
<protein>
    <recommendedName>
        <fullName evidence="8">D-lyxose ketol-isomerase</fullName>
        <ecNumber evidence="8">5.3.1.15</ecNumber>
    </recommendedName>
</protein>
<dbReference type="CDD" id="cd20309">
    <property type="entry name" value="cupin_EcSI"/>
    <property type="match status" value="1"/>
</dbReference>
<dbReference type="Proteomes" id="UP000632659">
    <property type="component" value="Unassembled WGS sequence"/>
</dbReference>
<evidence type="ECO:0000313" key="9">
    <source>
        <dbReference type="EMBL" id="MBC8609982.1"/>
    </source>
</evidence>
<name>A0A8J6PA26_9FIRM</name>
<dbReference type="RefSeq" id="WP_093988401.1">
    <property type="nucleotide sequence ID" value="NZ_FYDD01000003.1"/>
</dbReference>
<proteinExistence type="inferred from homology"/>
<evidence type="ECO:0000256" key="2">
    <source>
        <dbReference type="ARBA" id="ARBA00022723"/>
    </source>
</evidence>
<comment type="similarity">
    <text evidence="7">Belongs to the D-lyxose ketol-isomerase family.</text>
</comment>
<comment type="cofactor">
    <cofactor evidence="1">
        <name>Mn(2+)</name>
        <dbReference type="ChEBI" id="CHEBI:29035"/>
    </cofactor>
</comment>
<evidence type="ECO:0000256" key="6">
    <source>
        <dbReference type="ARBA" id="ARBA00044907"/>
    </source>
</evidence>
<dbReference type="InterPro" id="IPR010864">
    <property type="entry name" value="D-lyxose_isomer"/>
</dbReference>
<gene>
    <name evidence="9" type="ORF">H8702_02455</name>
</gene>
<reference evidence="9" key="1">
    <citation type="submission" date="2020-08" db="EMBL/GenBank/DDBJ databases">
        <title>Genome public.</title>
        <authorList>
            <person name="Liu C."/>
            <person name="Sun Q."/>
        </authorList>
    </citation>
    <scope>NUCLEOTIDE SEQUENCE</scope>
    <source>
        <strain evidence="9">NSJ-15</strain>
    </source>
</reference>
<evidence type="ECO:0000256" key="7">
    <source>
        <dbReference type="ARBA" id="ARBA00044951"/>
    </source>
</evidence>
<sequence length="224" mass="26089">MKRSEINNTIKFSLAFLKQLKFNLPPFAYWTAEQWNSHPENCEEIKDAMLGWDVTDFGYGDFRQYGFTSFTLRNGVLHDDRYKKPYAEKIMISSEDQITPFHFHWHKMEDIINRGGGNLLIQLYNSTPDEKFADTPVVVSIDGIQKTFEAGSIIRLKPGESISLTPRLYHKFWAEKGFGKTLLGEVSMTNDDNIDNRFYDETSRFTNIIEDEAPLYLLCNEYPK</sequence>
<keyword evidence="3" id="KW-0464">Manganese</keyword>
<dbReference type="OrthoDB" id="27002at2"/>
<keyword evidence="4 9" id="KW-0413">Isomerase</keyword>
<keyword evidence="2" id="KW-0479">Metal-binding</keyword>
<accession>A0A8J6PA26</accession>
<evidence type="ECO:0000256" key="1">
    <source>
        <dbReference type="ARBA" id="ARBA00001936"/>
    </source>
</evidence>
<dbReference type="InterPro" id="IPR047581">
    <property type="entry name" value="EcSI_cupin"/>
</dbReference>
<dbReference type="InterPro" id="IPR014710">
    <property type="entry name" value="RmlC-like_jellyroll"/>
</dbReference>
<dbReference type="AlphaFoldDB" id="A0A8J6PA26"/>